<dbReference type="InterPro" id="IPR002541">
    <property type="entry name" value="Cyt_c_assembly"/>
</dbReference>
<comment type="similarity">
    <text evidence="3">Belongs to the CcmC/CycZ/HelC family.</text>
</comment>
<name>A0A3P3XL44_9SPIR</name>
<gene>
    <name evidence="11" type="ORF">SPIROBIBN47_340062</name>
</gene>
<keyword evidence="5 9" id="KW-0812">Transmembrane</keyword>
<keyword evidence="7 9" id="KW-1133">Transmembrane helix</keyword>
<dbReference type="GO" id="GO:0020037">
    <property type="term" value="F:heme binding"/>
    <property type="evidence" value="ECO:0007669"/>
    <property type="project" value="InterPro"/>
</dbReference>
<evidence type="ECO:0000259" key="10">
    <source>
        <dbReference type="Pfam" id="PF01578"/>
    </source>
</evidence>
<dbReference type="PRINTS" id="PR01386">
    <property type="entry name" value="CCMCBIOGNSIS"/>
</dbReference>
<reference evidence="11" key="1">
    <citation type="submission" date="2017-02" db="EMBL/GenBank/DDBJ databases">
        <authorList>
            <person name="Regsiter A."/>
            <person name="William W."/>
        </authorList>
    </citation>
    <scope>NUCLEOTIDE SEQUENCE</scope>
    <source>
        <strain evidence="11">Bib</strain>
    </source>
</reference>
<feature type="transmembrane region" description="Helical" evidence="9">
    <location>
        <begin position="132"/>
        <end position="155"/>
    </location>
</feature>
<dbReference type="GO" id="GO:0005886">
    <property type="term" value="C:plasma membrane"/>
    <property type="evidence" value="ECO:0007669"/>
    <property type="project" value="TreeGrafter"/>
</dbReference>
<protein>
    <recommendedName>
        <fullName evidence="4">Heme exporter protein C</fullName>
    </recommendedName>
</protein>
<dbReference type="AlphaFoldDB" id="A0A3P3XL44"/>
<proteinExistence type="inferred from homology"/>
<comment type="subcellular location">
    <subcellularLocation>
        <location evidence="2">Membrane</location>
        <topology evidence="2">Multi-pass membrane protein</topology>
    </subcellularLocation>
</comment>
<dbReference type="InterPro" id="IPR003557">
    <property type="entry name" value="Cyt_c_biogenesis_CcmC"/>
</dbReference>
<feature type="transmembrane region" description="Helical" evidence="9">
    <location>
        <begin position="6"/>
        <end position="22"/>
    </location>
</feature>
<dbReference type="GO" id="GO:0015232">
    <property type="term" value="F:heme transmembrane transporter activity"/>
    <property type="evidence" value="ECO:0007669"/>
    <property type="project" value="InterPro"/>
</dbReference>
<comment type="function">
    <text evidence="1">Required for the export of heme to the periplasm for the biogenesis of c-type cytochromes.</text>
</comment>
<evidence type="ECO:0000256" key="1">
    <source>
        <dbReference type="ARBA" id="ARBA00002442"/>
    </source>
</evidence>
<feature type="transmembrane region" description="Helical" evidence="9">
    <location>
        <begin position="167"/>
        <end position="191"/>
    </location>
</feature>
<feature type="transmembrane region" description="Helical" evidence="9">
    <location>
        <begin position="206"/>
        <end position="224"/>
    </location>
</feature>
<dbReference type="InterPro" id="IPR045062">
    <property type="entry name" value="Cyt_c_biogenesis_CcsA/CcmC"/>
</dbReference>
<evidence type="ECO:0000256" key="5">
    <source>
        <dbReference type="ARBA" id="ARBA00022692"/>
    </source>
</evidence>
<dbReference type="GO" id="GO:0017004">
    <property type="term" value="P:cytochrome complex assembly"/>
    <property type="evidence" value="ECO:0007669"/>
    <property type="project" value="UniProtKB-KW"/>
</dbReference>
<dbReference type="EMBL" id="FWDM01000028">
    <property type="protein sequence ID" value="SLM14581.1"/>
    <property type="molecule type" value="Genomic_DNA"/>
</dbReference>
<evidence type="ECO:0000313" key="11">
    <source>
        <dbReference type="EMBL" id="SLM14581.1"/>
    </source>
</evidence>
<evidence type="ECO:0000256" key="3">
    <source>
        <dbReference type="ARBA" id="ARBA00005840"/>
    </source>
</evidence>
<feature type="transmembrane region" description="Helical" evidence="9">
    <location>
        <begin position="58"/>
        <end position="79"/>
    </location>
</feature>
<keyword evidence="6" id="KW-0201">Cytochrome c-type biogenesis</keyword>
<evidence type="ECO:0000256" key="8">
    <source>
        <dbReference type="ARBA" id="ARBA00023136"/>
    </source>
</evidence>
<evidence type="ECO:0000256" key="6">
    <source>
        <dbReference type="ARBA" id="ARBA00022748"/>
    </source>
</evidence>
<evidence type="ECO:0000256" key="7">
    <source>
        <dbReference type="ARBA" id="ARBA00022989"/>
    </source>
</evidence>
<dbReference type="Pfam" id="PF01578">
    <property type="entry name" value="Cytochrom_C_asm"/>
    <property type="match status" value="1"/>
</dbReference>
<sequence>MIATIAFGLLLLSLVIQIVFLFKKEGGQDGISPWLSLAAGILLLVEIVRRSIAIRFVALTGMFESLIFLACFLALLIFALRYFKSAKGNRVIPFGATIIAVIFLALASSPLAPSDIKPPIPALQSGWLVLHVSFTFIGEVFFAVGFVSAILQLVSKDEEKRRSYDRITYTSIAVGYPIFTAGALIFGAIWAEKAWGVWWSWDPKETWALITWLTYTAYLHFRLVRKSTSKLVPALVIIGFVIAMFTFFGVNFLLKGLHSYA</sequence>
<evidence type="ECO:0000256" key="9">
    <source>
        <dbReference type="SAM" id="Phobius"/>
    </source>
</evidence>
<evidence type="ECO:0000256" key="4">
    <source>
        <dbReference type="ARBA" id="ARBA00016463"/>
    </source>
</evidence>
<feature type="transmembrane region" description="Helical" evidence="9">
    <location>
        <begin position="34"/>
        <end position="52"/>
    </location>
</feature>
<feature type="domain" description="Cytochrome c assembly protein" evidence="10">
    <location>
        <begin position="62"/>
        <end position="258"/>
    </location>
</feature>
<feature type="transmembrane region" description="Helical" evidence="9">
    <location>
        <begin position="91"/>
        <end position="112"/>
    </location>
</feature>
<organism evidence="11">
    <name type="scientific">uncultured spirochete</name>
    <dbReference type="NCBI Taxonomy" id="156406"/>
    <lineage>
        <taxon>Bacteria</taxon>
        <taxon>Pseudomonadati</taxon>
        <taxon>Spirochaetota</taxon>
        <taxon>Spirochaetia</taxon>
        <taxon>Spirochaetales</taxon>
        <taxon>environmental samples</taxon>
    </lineage>
</organism>
<dbReference type="PANTHER" id="PTHR30071:SF1">
    <property type="entry name" value="CYTOCHROME B_B6 PROTEIN-RELATED"/>
    <property type="match status" value="1"/>
</dbReference>
<feature type="transmembrane region" description="Helical" evidence="9">
    <location>
        <begin position="231"/>
        <end position="254"/>
    </location>
</feature>
<keyword evidence="8 9" id="KW-0472">Membrane</keyword>
<dbReference type="PANTHER" id="PTHR30071">
    <property type="entry name" value="HEME EXPORTER PROTEIN C"/>
    <property type="match status" value="1"/>
</dbReference>
<evidence type="ECO:0000256" key="2">
    <source>
        <dbReference type="ARBA" id="ARBA00004141"/>
    </source>
</evidence>
<accession>A0A3P3XL44</accession>